<dbReference type="InterPro" id="IPR037191">
    <property type="entry name" value="VPS9_dom_sf"/>
</dbReference>
<sequence length="1488" mass="165526">MEAQKALINMSPIEWDDLLDLVDRLVKEKFFIANEQKQLEQLNERVCHASSKLAQQCWIAGQLRANLNRLIYQGFKPMVCCQRLNQLENILFIDARKRLGFMEAQNYGTFLHSLRNSPQLLASCLAAAEKIGALQAAVLGPMAHTLVGGLFGGCVLAEDERLLLKLMRELIYLQVAPHQEPTRMLRPTSCAFSRLYAVWHEGLFTAKLFLTGALHGPILQLLSDDDAYLDADPAKMLLRFTPEASALKFGVSGTPEFEDATKRYRQWLVNRLNAALNHFIEGIQTNMFLFPHPLKWIVRQLHILLTESSQIDAKQVSIMCTDLVFGSFICPAIVNPEMYGITDLPMSDIARFNLMQVAQILQRLAIWQWQEVDSKVMDLYSQYDKNCLWSIMEEILEGNSECLVDENEKPNSLSGLTRMAVVMTENELHSLVNVLQSVSNSNCENVDDKALSRLLTQLPTTAHKLKELRESKRSSASHALLQPSTSGHAQKHSGKSKVGRVFSAPHGEHSNGVEDKIEEDEADNSPEEVLVIPFGNESYECVGLLPENKFLEHNGPDMSVLDPQSNQGHTHEKRTRFSLSHDDGSIVSAGNVSDNLEAVSEAASNHSAASSLDIEEGEENEEDPQDNLSDMVSANVSGRGTPSISGRDTPSSQVTESEEMANVNQVQPRAMPENNRPSAQLGELAGPPVAPSVMPPPKQHSRTDIDDKFGKFEIKKLIEGDETFSLVSDTWSTDVLASDSEMVEHSSENSFPVGQPLAMLQSARINDQNIPTVGMLDVSETASEAWSTDVMASDSERMGEVDTDDAGSVARSDDVGRSEIDGETNRDTPPLATAMSFRPIRVELPVLRESPAPVVVAPKVSFPSSSNSPLRGANDLYLPPSPPSSVAAGGGADSRDDAEPDGESKLKPENKARMLSSSTRSEDSTDSKQTNCSIGLDVETVASPIPRLSTTSLASSSSSSMGASSDARGQSNTPVLQENSVELRADLSASNKTPTNIPSSSTGAIPKSISFDKTAERGDRDQDDESKNKRGSFFRNIKLPFKSRGRKSTRASHEEIRGNGDSNDAVFRNRRKGDENNLMDSEEILAKYRRKPGGQPSCLRQDSKEGRENGIDEDEAEDEHLHIDPLHPELSYAFADAKRKLRLVLCTVDGEGVGRKILDKRNSRSRASEKLTMLLKLLLTEAMSMQDEGLIAQVHEVLRCVHLFDDAGCRKLIQGLKDDYFKRAPYVAYITRSKSGLLTTHSSIKKLLERIKRERTANGRYVIKMCVRLYLEQREDQLRLFENNFQQLTMPDEKTELLYNFLEELASEMERDPLWRAANESRLDIARQIVEQTVISRVYLNALYPNGEGDISRDQVLHEHMKHLSEIITLNHKDLRIPKSFQYECPWPSAQAKISILGACKTPKEKVQCVVDCAKTIMRLLELAHNQSTPAADDFTPVLVYVLIKANPPSLLSTVQYVNDFFESKLSGEESYWWVQFCSAIEYIKTMD</sequence>
<evidence type="ECO:0000256" key="3">
    <source>
        <dbReference type="ARBA" id="ARBA00022468"/>
    </source>
</evidence>
<feature type="compositionally biased region" description="Pro residues" evidence="9">
    <location>
        <begin position="688"/>
        <end position="698"/>
    </location>
</feature>
<keyword evidence="3" id="KW-0343">GTPase activation</keyword>
<evidence type="ECO:0000256" key="2">
    <source>
        <dbReference type="ARBA" id="ARBA00008489"/>
    </source>
</evidence>
<evidence type="ECO:0000259" key="11">
    <source>
        <dbReference type="PROSITE" id="PS51205"/>
    </source>
</evidence>
<feature type="region of interest" description="Disordered" evidence="9">
    <location>
        <begin position="468"/>
        <end position="525"/>
    </location>
</feature>
<evidence type="ECO:0000256" key="8">
    <source>
        <dbReference type="ARBA" id="ARBA00068997"/>
    </source>
</evidence>
<dbReference type="SUPFAM" id="SSF48350">
    <property type="entry name" value="GTPase activation domain, GAP"/>
    <property type="match status" value="1"/>
</dbReference>
<dbReference type="PANTHER" id="PTHR23101:SF25">
    <property type="entry name" value="GTPASE-ACTIVATING PROTEIN AND VPS9 DOMAIN-CONTAINING PROTEIN 1"/>
    <property type="match status" value="1"/>
</dbReference>
<protein>
    <recommendedName>
        <fullName evidence="8">Receptor-mediated endocytosis protein 6 homolog</fullName>
    </recommendedName>
</protein>
<dbReference type="GO" id="GO:0016020">
    <property type="term" value="C:membrane"/>
    <property type="evidence" value="ECO:0007669"/>
    <property type="project" value="UniProtKB-SubCell"/>
</dbReference>
<evidence type="ECO:0000256" key="9">
    <source>
        <dbReference type="SAM" id="MobiDB-lite"/>
    </source>
</evidence>
<dbReference type="EMBL" id="CADEPI010000355">
    <property type="protein sequence ID" value="CAB3384514.1"/>
    <property type="molecule type" value="Genomic_DNA"/>
</dbReference>
<feature type="compositionally biased region" description="Basic residues" evidence="9">
    <location>
        <begin position="1041"/>
        <end position="1050"/>
    </location>
</feature>
<keyword evidence="6" id="KW-0472">Membrane</keyword>
<proteinExistence type="inferred from homology"/>
<feature type="compositionally biased region" description="Basic and acidic residues" evidence="9">
    <location>
        <begin position="506"/>
        <end position="515"/>
    </location>
</feature>
<feature type="region of interest" description="Disordered" evidence="9">
    <location>
        <begin position="989"/>
        <end position="1116"/>
    </location>
</feature>
<dbReference type="GO" id="GO:0006897">
    <property type="term" value="P:endocytosis"/>
    <property type="evidence" value="ECO:0007669"/>
    <property type="project" value="UniProtKB-KW"/>
</dbReference>
<dbReference type="SUPFAM" id="SSF109993">
    <property type="entry name" value="VPS9 domain"/>
    <property type="match status" value="1"/>
</dbReference>
<evidence type="ECO:0000313" key="12">
    <source>
        <dbReference type="EMBL" id="CAB3384514.1"/>
    </source>
</evidence>
<feature type="compositionally biased region" description="Polar residues" evidence="9">
    <location>
        <begin position="474"/>
        <end position="488"/>
    </location>
</feature>
<dbReference type="PANTHER" id="PTHR23101">
    <property type="entry name" value="RAB GDP/GTP EXCHANGE FACTOR"/>
    <property type="match status" value="1"/>
</dbReference>
<feature type="compositionally biased region" description="Low complexity" evidence="9">
    <location>
        <begin position="600"/>
        <end position="611"/>
    </location>
</feature>
<dbReference type="Gene3D" id="1.20.1050.80">
    <property type="entry name" value="VPS9 domain"/>
    <property type="match status" value="1"/>
</dbReference>
<dbReference type="GO" id="GO:0005829">
    <property type="term" value="C:cytosol"/>
    <property type="evidence" value="ECO:0007669"/>
    <property type="project" value="TreeGrafter"/>
</dbReference>
<evidence type="ECO:0000256" key="4">
    <source>
        <dbReference type="ARBA" id="ARBA00022583"/>
    </source>
</evidence>
<evidence type="ECO:0000313" key="13">
    <source>
        <dbReference type="Proteomes" id="UP000494165"/>
    </source>
</evidence>
<feature type="compositionally biased region" description="Low complexity" evidence="9">
    <location>
        <begin position="950"/>
        <end position="965"/>
    </location>
</feature>
<feature type="compositionally biased region" description="Polar residues" evidence="9">
    <location>
        <begin position="626"/>
        <end position="655"/>
    </location>
</feature>
<comment type="function">
    <text evidence="7">Acts both as a GTPase-activating protein (GAP) and a guanine nucleotide exchange factor (GEF), and participates in endocytosis.</text>
</comment>
<dbReference type="CDD" id="cd05129">
    <property type="entry name" value="RasGAP_RAP6"/>
    <property type="match status" value="1"/>
</dbReference>
<reference evidence="12 13" key="1">
    <citation type="submission" date="2020-04" db="EMBL/GenBank/DDBJ databases">
        <authorList>
            <person name="Alioto T."/>
            <person name="Alioto T."/>
            <person name="Gomez Garrido J."/>
        </authorList>
    </citation>
    <scope>NUCLEOTIDE SEQUENCE [LARGE SCALE GENOMIC DNA]</scope>
</reference>
<dbReference type="GO" id="GO:0005096">
    <property type="term" value="F:GTPase activator activity"/>
    <property type="evidence" value="ECO:0007669"/>
    <property type="project" value="UniProtKB-KW"/>
</dbReference>
<comment type="caution">
    <text evidence="12">The sequence shown here is derived from an EMBL/GenBank/DDBJ whole genome shotgun (WGS) entry which is preliminary data.</text>
</comment>
<name>A0A8S1DU24_9INSE</name>
<comment type="subcellular location">
    <subcellularLocation>
        <location evidence="1">Membrane</location>
        <topology evidence="1">Peripheral membrane protein</topology>
    </subcellularLocation>
</comment>
<dbReference type="FunFam" id="1.20.1050.80:FF:000001">
    <property type="entry name" value="GTPase-activating protein and VPS9 domain-containing protein 1 isoform X1"/>
    <property type="match status" value="1"/>
</dbReference>
<dbReference type="Proteomes" id="UP000494165">
    <property type="component" value="Unassembled WGS sequence"/>
</dbReference>
<feature type="compositionally biased region" description="Polar residues" evidence="9">
    <location>
        <begin position="989"/>
        <end position="1003"/>
    </location>
</feature>
<dbReference type="InterPro" id="IPR003123">
    <property type="entry name" value="VPS9"/>
</dbReference>
<dbReference type="GO" id="GO:0051049">
    <property type="term" value="P:regulation of transport"/>
    <property type="evidence" value="ECO:0007669"/>
    <property type="project" value="UniProtKB-ARBA"/>
</dbReference>
<dbReference type="GO" id="GO:0005085">
    <property type="term" value="F:guanyl-nucleotide exchange factor activity"/>
    <property type="evidence" value="ECO:0007669"/>
    <property type="project" value="UniProtKB-KW"/>
</dbReference>
<keyword evidence="4" id="KW-0254">Endocytosis</keyword>
<dbReference type="Pfam" id="PF00616">
    <property type="entry name" value="RasGAP"/>
    <property type="match status" value="1"/>
</dbReference>
<dbReference type="InterPro" id="IPR008936">
    <property type="entry name" value="Rho_GTPase_activation_prot"/>
</dbReference>
<evidence type="ECO:0000256" key="5">
    <source>
        <dbReference type="ARBA" id="ARBA00022658"/>
    </source>
</evidence>
<feature type="domain" description="VPS9" evidence="11">
    <location>
        <begin position="1351"/>
        <end position="1488"/>
    </location>
</feature>
<feature type="region of interest" description="Disordered" evidence="9">
    <location>
        <begin position="555"/>
        <end position="585"/>
    </location>
</feature>
<comment type="similarity">
    <text evidence="2">Belongs to the GAPVD1 family.</text>
</comment>
<feature type="compositionally biased region" description="Basic and acidic residues" evidence="9">
    <location>
        <begin position="893"/>
        <end position="912"/>
    </location>
</feature>
<accession>A0A8S1DU24</accession>
<dbReference type="PROSITE" id="PS51205">
    <property type="entry name" value="VPS9"/>
    <property type="match status" value="1"/>
</dbReference>
<dbReference type="InterPro" id="IPR045046">
    <property type="entry name" value="Vps9-like"/>
</dbReference>
<dbReference type="GO" id="GO:0031267">
    <property type="term" value="F:small GTPase binding"/>
    <property type="evidence" value="ECO:0007669"/>
    <property type="project" value="TreeGrafter"/>
</dbReference>
<evidence type="ECO:0000256" key="7">
    <source>
        <dbReference type="ARBA" id="ARBA00053914"/>
    </source>
</evidence>
<feature type="compositionally biased region" description="Basic and acidic residues" evidence="9">
    <location>
        <begin position="811"/>
        <end position="826"/>
    </location>
</feature>
<dbReference type="InterPro" id="IPR041545">
    <property type="entry name" value="DUF5601"/>
</dbReference>
<feature type="domain" description="Ras-GAP" evidence="10">
    <location>
        <begin position="156"/>
        <end position="366"/>
    </location>
</feature>
<dbReference type="Pfam" id="PF02204">
    <property type="entry name" value="VPS9"/>
    <property type="match status" value="1"/>
</dbReference>
<feature type="region of interest" description="Disordered" evidence="9">
    <location>
        <begin position="600"/>
        <end position="705"/>
    </location>
</feature>
<feature type="region of interest" description="Disordered" evidence="9">
    <location>
        <begin position="950"/>
        <end position="973"/>
    </location>
</feature>
<keyword evidence="5" id="KW-0344">Guanine-nucleotide releasing factor</keyword>
<dbReference type="SMART" id="SM00167">
    <property type="entry name" value="VPS9"/>
    <property type="match status" value="1"/>
</dbReference>
<dbReference type="GO" id="GO:0030139">
    <property type="term" value="C:endocytic vesicle"/>
    <property type="evidence" value="ECO:0007669"/>
    <property type="project" value="TreeGrafter"/>
</dbReference>
<evidence type="ECO:0000256" key="1">
    <source>
        <dbReference type="ARBA" id="ARBA00004170"/>
    </source>
</evidence>
<keyword evidence="13" id="KW-1185">Reference proteome</keyword>
<dbReference type="SMART" id="SM00323">
    <property type="entry name" value="RasGAP"/>
    <property type="match status" value="1"/>
</dbReference>
<feature type="region of interest" description="Disordered" evidence="9">
    <location>
        <begin position="789"/>
        <end position="832"/>
    </location>
</feature>
<evidence type="ECO:0000256" key="6">
    <source>
        <dbReference type="ARBA" id="ARBA00023136"/>
    </source>
</evidence>
<feature type="compositionally biased region" description="Acidic residues" evidence="9">
    <location>
        <begin position="516"/>
        <end position="525"/>
    </location>
</feature>
<gene>
    <name evidence="12" type="ORF">CLODIP_2_CD07632</name>
</gene>
<dbReference type="OrthoDB" id="10264848at2759"/>
<dbReference type="Gene3D" id="1.10.246.120">
    <property type="match status" value="1"/>
</dbReference>
<feature type="compositionally biased region" description="Basic and acidic residues" evidence="9">
    <location>
        <begin position="1101"/>
        <end position="1110"/>
    </location>
</feature>
<dbReference type="Gene3D" id="1.10.506.10">
    <property type="entry name" value="GTPase Activation - p120gap, domain 1"/>
    <property type="match status" value="1"/>
</dbReference>
<feature type="compositionally biased region" description="Basic residues" evidence="9">
    <location>
        <begin position="489"/>
        <end position="498"/>
    </location>
</feature>
<dbReference type="Pfam" id="PF18151">
    <property type="entry name" value="DUF5601"/>
    <property type="match status" value="1"/>
</dbReference>
<feature type="compositionally biased region" description="Acidic residues" evidence="9">
    <location>
        <begin position="613"/>
        <end position="625"/>
    </location>
</feature>
<feature type="region of interest" description="Disordered" evidence="9">
    <location>
        <begin position="859"/>
        <end position="938"/>
    </location>
</feature>
<evidence type="ECO:0000259" key="10">
    <source>
        <dbReference type="PROSITE" id="PS50018"/>
    </source>
</evidence>
<dbReference type="PROSITE" id="PS50018">
    <property type="entry name" value="RAS_GTPASE_ACTIV_2"/>
    <property type="match status" value="1"/>
</dbReference>
<organism evidence="12 13">
    <name type="scientific">Cloeon dipterum</name>
    <dbReference type="NCBI Taxonomy" id="197152"/>
    <lineage>
        <taxon>Eukaryota</taxon>
        <taxon>Metazoa</taxon>
        <taxon>Ecdysozoa</taxon>
        <taxon>Arthropoda</taxon>
        <taxon>Hexapoda</taxon>
        <taxon>Insecta</taxon>
        <taxon>Pterygota</taxon>
        <taxon>Palaeoptera</taxon>
        <taxon>Ephemeroptera</taxon>
        <taxon>Pisciforma</taxon>
        <taxon>Baetidae</taxon>
        <taxon>Cloeon</taxon>
    </lineage>
</organism>
<feature type="compositionally biased region" description="Basic and acidic residues" evidence="9">
    <location>
        <begin position="1013"/>
        <end position="1028"/>
    </location>
</feature>
<dbReference type="InterPro" id="IPR001936">
    <property type="entry name" value="RasGAP_dom"/>
</dbReference>